<evidence type="ECO:0000313" key="1">
    <source>
        <dbReference type="EMBL" id="CAI2176236.1"/>
    </source>
</evidence>
<name>A0A9W4SPY9_9GLOM</name>
<keyword evidence="2" id="KW-1185">Reference proteome</keyword>
<gene>
    <name evidence="1" type="ORF">FWILDA_LOCUS7487</name>
</gene>
<dbReference type="EMBL" id="CAMKVN010001478">
    <property type="protein sequence ID" value="CAI2176236.1"/>
    <property type="molecule type" value="Genomic_DNA"/>
</dbReference>
<evidence type="ECO:0000313" key="2">
    <source>
        <dbReference type="Proteomes" id="UP001153678"/>
    </source>
</evidence>
<protein>
    <submittedName>
        <fullName evidence="1">9116_t:CDS:1</fullName>
    </submittedName>
</protein>
<comment type="caution">
    <text evidence="1">The sequence shown here is derived from an EMBL/GenBank/DDBJ whole genome shotgun (WGS) entry which is preliminary data.</text>
</comment>
<proteinExistence type="predicted"/>
<reference evidence="1" key="1">
    <citation type="submission" date="2022-08" db="EMBL/GenBank/DDBJ databases">
        <authorList>
            <person name="Kallberg Y."/>
            <person name="Tangrot J."/>
            <person name="Rosling A."/>
        </authorList>
    </citation>
    <scope>NUCLEOTIDE SEQUENCE</scope>
    <source>
        <strain evidence="1">Wild A</strain>
    </source>
</reference>
<dbReference type="Proteomes" id="UP001153678">
    <property type="component" value="Unassembled WGS sequence"/>
</dbReference>
<sequence length="63" mass="7190">TDERAKHPHMIYQSSFLVIGPRCLSISLDTLDGPGALPLLRKRLNHNSYDDYNLLLRINNNAQ</sequence>
<feature type="non-terminal residue" evidence="1">
    <location>
        <position position="1"/>
    </location>
</feature>
<organism evidence="1 2">
    <name type="scientific">Funneliformis geosporum</name>
    <dbReference type="NCBI Taxonomy" id="1117311"/>
    <lineage>
        <taxon>Eukaryota</taxon>
        <taxon>Fungi</taxon>
        <taxon>Fungi incertae sedis</taxon>
        <taxon>Mucoromycota</taxon>
        <taxon>Glomeromycotina</taxon>
        <taxon>Glomeromycetes</taxon>
        <taxon>Glomerales</taxon>
        <taxon>Glomeraceae</taxon>
        <taxon>Funneliformis</taxon>
    </lineage>
</organism>
<dbReference type="AlphaFoldDB" id="A0A9W4SPY9"/>
<accession>A0A9W4SPY9</accession>